<dbReference type="AlphaFoldDB" id="A0A1I6NYG4"/>
<dbReference type="EMBL" id="FOZW01000001">
    <property type="protein sequence ID" value="SFS32900.1"/>
    <property type="molecule type" value="Genomic_DNA"/>
</dbReference>
<gene>
    <name evidence="2" type="ORF">SAMN04488050_101181</name>
</gene>
<feature type="chain" id="PRO_5011671111" description="PepSY domain-containing protein" evidence="1">
    <location>
        <begin position="22"/>
        <end position="101"/>
    </location>
</feature>
<keyword evidence="3" id="KW-1185">Reference proteome</keyword>
<evidence type="ECO:0000256" key="1">
    <source>
        <dbReference type="SAM" id="SignalP"/>
    </source>
</evidence>
<dbReference type="STRING" id="311180.SAMN04488050_101181"/>
<feature type="signal peptide" evidence="1">
    <location>
        <begin position="1"/>
        <end position="21"/>
    </location>
</feature>
<evidence type="ECO:0008006" key="4">
    <source>
        <dbReference type="Google" id="ProtNLM"/>
    </source>
</evidence>
<dbReference type="Proteomes" id="UP000199392">
    <property type="component" value="Unassembled WGS sequence"/>
</dbReference>
<dbReference type="OrthoDB" id="7874631at2"/>
<protein>
    <recommendedName>
        <fullName evidence="4">PepSY domain-containing protein</fullName>
    </recommendedName>
</protein>
<evidence type="ECO:0000313" key="2">
    <source>
        <dbReference type="EMBL" id="SFS32900.1"/>
    </source>
</evidence>
<keyword evidence="1" id="KW-0732">Signal</keyword>
<proteinExistence type="predicted"/>
<reference evidence="3" key="1">
    <citation type="submission" date="2016-10" db="EMBL/GenBank/DDBJ databases">
        <authorList>
            <person name="Varghese N."/>
            <person name="Submissions S."/>
        </authorList>
    </citation>
    <scope>NUCLEOTIDE SEQUENCE [LARGE SCALE GENOMIC DNA]</scope>
    <source>
        <strain evidence="3">DSM 26894</strain>
    </source>
</reference>
<dbReference type="RefSeq" id="WP_092426489.1">
    <property type="nucleotide sequence ID" value="NZ_FNCL01000008.1"/>
</dbReference>
<accession>A0A1I6NYG4</accession>
<sequence>MLSRSLWYAPALALLALVALAAYRAGMQAAELTETEAIEAAATLYVETGPEGAEISDCTGRPAEAPVWIEVTCAREDLAHVYEMDRLGRILHARVRRGPQT</sequence>
<organism evidence="2 3">
    <name type="scientific">Alloyangia pacifica</name>
    <dbReference type="NCBI Taxonomy" id="311180"/>
    <lineage>
        <taxon>Bacteria</taxon>
        <taxon>Pseudomonadati</taxon>
        <taxon>Pseudomonadota</taxon>
        <taxon>Alphaproteobacteria</taxon>
        <taxon>Rhodobacterales</taxon>
        <taxon>Roseobacteraceae</taxon>
        <taxon>Alloyangia</taxon>
    </lineage>
</organism>
<name>A0A1I6NYG4_9RHOB</name>
<evidence type="ECO:0000313" key="3">
    <source>
        <dbReference type="Proteomes" id="UP000199392"/>
    </source>
</evidence>